<sequence>MPAEPVDFDQAMAQQYIAMLQQLIEPPFEFQQEGPALASPAATRVPCRIVSDGLSCEDLIGVTKAEVSQHLRKRHGVNTASRGVTCAWNGGCTAQPMRGDSIARHVVSKHLGAGRVMCGVCGKRYARRDASKSHAVNGIQCDGTQFDVLAI</sequence>
<reference evidence="1" key="1">
    <citation type="journal article" date="2021" name="New Phytol.">
        <title>Evolutionary innovations through gain and loss of genes in the ectomycorrhizal Boletales.</title>
        <authorList>
            <person name="Wu G."/>
            <person name="Miyauchi S."/>
            <person name="Morin E."/>
            <person name="Kuo A."/>
            <person name="Drula E."/>
            <person name="Varga T."/>
            <person name="Kohler A."/>
            <person name="Feng B."/>
            <person name="Cao Y."/>
            <person name="Lipzen A."/>
            <person name="Daum C."/>
            <person name="Hundley H."/>
            <person name="Pangilinan J."/>
            <person name="Johnson J."/>
            <person name="Barry K."/>
            <person name="LaButti K."/>
            <person name="Ng V."/>
            <person name="Ahrendt S."/>
            <person name="Min B."/>
            <person name="Choi I.G."/>
            <person name="Park H."/>
            <person name="Plett J.M."/>
            <person name="Magnuson J."/>
            <person name="Spatafora J.W."/>
            <person name="Nagy L.G."/>
            <person name="Henrissat B."/>
            <person name="Grigoriev I.V."/>
            <person name="Yang Z.L."/>
            <person name="Xu J."/>
            <person name="Martin F.M."/>
        </authorList>
    </citation>
    <scope>NUCLEOTIDE SEQUENCE</scope>
    <source>
        <strain evidence="1">ATCC 28755</strain>
    </source>
</reference>
<gene>
    <name evidence="1" type="ORF">BJ138DRAFT_715463</name>
</gene>
<evidence type="ECO:0000313" key="2">
    <source>
        <dbReference type="Proteomes" id="UP000790377"/>
    </source>
</evidence>
<dbReference type="EMBL" id="MU268117">
    <property type="protein sequence ID" value="KAH7905822.1"/>
    <property type="molecule type" value="Genomic_DNA"/>
</dbReference>
<evidence type="ECO:0000313" key="1">
    <source>
        <dbReference type="EMBL" id="KAH7905822.1"/>
    </source>
</evidence>
<dbReference type="Proteomes" id="UP000790377">
    <property type="component" value="Unassembled WGS sequence"/>
</dbReference>
<comment type="caution">
    <text evidence="1">The sequence shown here is derived from an EMBL/GenBank/DDBJ whole genome shotgun (WGS) entry which is preliminary data.</text>
</comment>
<name>A0ACB7ZYT3_9AGAM</name>
<protein>
    <submittedName>
        <fullName evidence="1">Uncharacterized protein</fullName>
    </submittedName>
</protein>
<accession>A0ACB7ZYT3</accession>
<organism evidence="1 2">
    <name type="scientific">Hygrophoropsis aurantiaca</name>
    <dbReference type="NCBI Taxonomy" id="72124"/>
    <lineage>
        <taxon>Eukaryota</taxon>
        <taxon>Fungi</taxon>
        <taxon>Dikarya</taxon>
        <taxon>Basidiomycota</taxon>
        <taxon>Agaricomycotina</taxon>
        <taxon>Agaricomycetes</taxon>
        <taxon>Agaricomycetidae</taxon>
        <taxon>Boletales</taxon>
        <taxon>Coniophorineae</taxon>
        <taxon>Hygrophoropsidaceae</taxon>
        <taxon>Hygrophoropsis</taxon>
    </lineage>
</organism>
<proteinExistence type="predicted"/>
<keyword evidence="2" id="KW-1185">Reference proteome</keyword>